<gene>
    <name evidence="1" type="ORF">HMF3257_20685</name>
</gene>
<reference evidence="1 2" key="1">
    <citation type="submission" date="2018-06" db="EMBL/GenBank/DDBJ databases">
        <title>Spirosoma sp. HMF3257 Genome sequencing and assembly.</title>
        <authorList>
            <person name="Kang H."/>
            <person name="Cha I."/>
            <person name="Kim H."/>
            <person name="Kang J."/>
            <person name="Joh K."/>
        </authorList>
    </citation>
    <scope>NUCLEOTIDE SEQUENCE [LARGE SCALE GENOMIC DNA]</scope>
    <source>
        <strain evidence="1 2">HMF3257</strain>
    </source>
</reference>
<organism evidence="1 2">
    <name type="scientific">Spirosoma telluris</name>
    <dbReference type="NCBI Taxonomy" id="2183553"/>
    <lineage>
        <taxon>Bacteria</taxon>
        <taxon>Pseudomonadati</taxon>
        <taxon>Bacteroidota</taxon>
        <taxon>Cytophagia</taxon>
        <taxon>Cytophagales</taxon>
        <taxon>Cytophagaceae</taxon>
        <taxon>Spirosoma</taxon>
    </lineage>
</organism>
<comment type="caution">
    <text evidence="1">The sequence shown here is derived from an EMBL/GenBank/DDBJ whole genome shotgun (WGS) entry which is preliminary data.</text>
</comment>
<keyword evidence="2" id="KW-1185">Reference proteome</keyword>
<name>A0A327NKT3_9BACT</name>
<dbReference type="EMBL" id="QLII01000001">
    <property type="protein sequence ID" value="RAI75980.1"/>
    <property type="molecule type" value="Genomic_DNA"/>
</dbReference>
<sequence length="83" mass="9789">MNKEAHSRQKPDEHFIKRVKGVKSTLKGTNWKAIFLIRNPEWNNLTDLSYLNRVYLCRTADIYVTEELEAIALELHPKYTDNV</sequence>
<proteinExistence type="predicted"/>
<dbReference type="AlphaFoldDB" id="A0A327NKT3"/>
<evidence type="ECO:0000313" key="2">
    <source>
        <dbReference type="Proteomes" id="UP000249016"/>
    </source>
</evidence>
<evidence type="ECO:0000313" key="1">
    <source>
        <dbReference type="EMBL" id="RAI75980.1"/>
    </source>
</evidence>
<dbReference type="Proteomes" id="UP000249016">
    <property type="component" value="Unassembled WGS sequence"/>
</dbReference>
<accession>A0A327NKT3</accession>
<protein>
    <submittedName>
        <fullName evidence="1">Uncharacterized protein</fullName>
    </submittedName>
</protein>